<keyword evidence="2" id="KW-1133">Transmembrane helix</keyword>
<feature type="region of interest" description="Disordered" evidence="1">
    <location>
        <begin position="1"/>
        <end position="21"/>
    </location>
</feature>
<dbReference type="SMART" id="SM00568">
    <property type="entry name" value="GRAM"/>
    <property type="match status" value="1"/>
</dbReference>
<dbReference type="Proteomes" id="UP000195521">
    <property type="component" value="Unassembled WGS sequence"/>
</dbReference>
<dbReference type="GeneID" id="39745696"/>
<keyword evidence="2" id="KW-0812">Transmembrane</keyword>
<evidence type="ECO:0000313" key="5">
    <source>
        <dbReference type="Proteomes" id="UP000195521"/>
    </source>
</evidence>
<dbReference type="GO" id="GO:0005789">
    <property type="term" value="C:endoplasmic reticulum membrane"/>
    <property type="evidence" value="ECO:0007669"/>
    <property type="project" value="TreeGrafter"/>
</dbReference>
<organism evidence="4 5">
    <name type="scientific">Plasmodium gonderi</name>
    <dbReference type="NCBI Taxonomy" id="77519"/>
    <lineage>
        <taxon>Eukaryota</taxon>
        <taxon>Sar</taxon>
        <taxon>Alveolata</taxon>
        <taxon>Apicomplexa</taxon>
        <taxon>Aconoidasida</taxon>
        <taxon>Haemosporida</taxon>
        <taxon>Plasmodiidae</taxon>
        <taxon>Plasmodium</taxon>
        <taxon>Plasmodium (Plasmodium)</taxon>
    </lineage>
</organism>
<dbReference type="Gene3D" id="2.30.29.30">
    <property type="entry name" value="Pleckstrin-homology domain (PH domain)/Phosphotyrosine-binding domain (PTB)"/>
    <property type="match status" value="1"/>
</dbReference>
<feature type="transmembrane region" description="Helical" evidence="2">
    <location>
        <begin position="1059"/>
        <end position="1079"/>
    </location>
</feature>
<feature type="domain" description="GRAM" evidence="3">
    <location>
        <begin position="461"/>
        <end position="525"/>
    </location>
</feature>
<dbReference type="EMBL" id="BDQF01000001">
    <property type="protein sequence ID" value="GAW78998.1"/>
    <property type="molecule type" value="Genomic_DNA"/>
</dbReference>
<proteinExistence type="predicted"/>
<feature type="compositionally biased region" description="Acidic residues" evidence="1">
    <location>
        <begin position="583"/>
        <end position="625"/>
    </location>
</feature>
<dbReference type="GO" id="GO:0140268">
    <property type="term" value="C:endoplasmic reticulum-plasma membrane contact site"/>
    <property type="evidence" value="ECO:0007669"/>
    <property type="project" value="TreeGrafter"/>
</dbReference>
<dbReference type="GO" id="GO:0032366">
    <property type="term" value="P:intracellular sterol transport"/>
    <property type="evidence" value="ECO:0007669"/>
    <property type="project" value="TreeGrafter"/>
</dbReference>
<name>A0A1Y1JBD9_PLAGO</name>
<dbReference type="GO" id="GO:0005886">
    <property type="term" value="C:plasma membrane"/>
    <property type="evidence" value="ECO:0007669"/>
    <property type="project" value="TreeGrafter"/>
</dbReference>
<evidence type="ECO:0000259" key="3">
    <source>
        <dbReference type="SMART" id="SM00568"/>
    </source>
</evidence>
<dbReference type="GO" id="GO:0032934">
    <property type="term" value="F:sterol binding"/>
    <property type="evidence" value="ECO:0007669"/>
    <property type="project" value="TreeGrafter"/>
</dbReference>
<evidence type="ECO:0000256" key="1">
    <source>
        <dbReference type="SAM" id="MobiDB-lite"/>
    </source>
</evidence>
<dbReference type="PANTHER" id="PTHR23319">
    <property type="entry name" value="GRAM DOMAIN CONTAINING 1B, ISOFORM E"/>
    <property type="match status" value="1"/>
</dbReference>
<dbReference type="GO" id="GO:0120015">
    <property type="term" value="F:sterol transfer activity"/>
    <property type="evidence" value="ECO:0007669"/>
    <property type="project" value="TreeGrafter"/>
</dbReference>
<dbReference type="Pfam" id="PF02893">
    <property type="entry name" value="GRAM"/>
    <property type="match status" value="1"/>
</dbReference>
<comment type="caution">
    <text evidence="4">The sequence shown here is derived from an EMBL/GenBank/DDBJ whole genome shotgun (WGS) entry which is preliminary data.</text>
</comment>
<evidence type="ECO:0000313" key="4">
    <source>
        <dbReference type="EMBL" id="GAW78998.1"/>
    </source>
</evidence>
<keyword evidence="2" id="KW-0472">Membrane</keyword>
<dbReference type="PANTHER" id="PTHR23319:SF34">
    <property type="entry name" value="C2 DOMAIN-CONTAINING PROTEIN"/>
    <property type="match status" value="1"/>
</dbReference>
<dbReference type="InterPro" id="IPR011993">
    <property type="entry name" value="PH-like_dom_sf"/>
</dbReference>
<feature type="compositionally biased region" description="Basic and acidic residues" evidence="1">
    <location>
        <begin position="8"/>
        <end position="19"/>
    </location>
</feature>
<dbReference type="SUPFAM" id="SSF141571">
    <property type="entry name" value="Pentapeptide repeat-like"/>
    <property type="match status" value="1"/>
</dbReference>
<dbReference type="OMA" id="CTHIDFA"/>
<dbReference type="AlphaFoldDB" id="A0A1Y1JBD9"/>
<accession>A0A1Y1JBD9</accession>
<dbReference type="RefSeq" id="XP_028541587.1">
    <property type="nucleotide sequence ID" value="XM_028685786.1"/>
</dbReference>
<evidence type="ECO:0000256" key="2">
    <source>
        <dbReference type="SAM" id="Phobius"/>
    </source>
</evidence>
<reference evidence="5" key="1">
    <citation type="submission" date="2017-04" db="EMBL/GenBank/DDBJ databases">
        <title>Plasmodium gonderi genome.</title>
        <authorList>
            <person name="Arisue N."/>
            <person name="Honma H."/>
            <person name="Kawai S."/>
            <person name="Tougan T."/>
            <person name="Tanabe K."/>
            <person name="Horii T."/>
        </authorList>
    </citation>
    <scope>NUCLEOTIDE SEQUENCE [LARGE SCALE GENOMIC DNA]</scope>
    <source>
        <strain evidence="5">ATCC 30045</strain>
    </source>
</reference>
<protein>
    <recommendedName>
        <fullName evidence="3">GRAM domain-containing protein</fullName>
    </recommendedName>
</protein>
<sequence length="1084" mass="124504">MPQRAKKCTMEEKKTEQKAMHLQKNSHVLKINRRTFSEREPPDRCCVTDSIEEQPEELLTGKTEEFLPGMKGEFLPGMKEEFLPGMKEEFLPGMKEEFLPGMKEEFLPEITKELLPEPPAEPPAEALADRKTGVLVEIRRVLSSEPLRKINCLTNVDDILCFSQYSKESECFNQYSKESKFSCDILNEGTSSERSYKLEKDLQVYEHLATLYDDDSFVKEEERIEVEEVKAAGTFEVEANTVDNTPTDDVEEPYPIEQESTKSCDDDHELSFDNMNEGVLDYVKEKRETRGGNQIRYSRKGPVDTGQCYRGEFSQGYLNPCEEAYEEGQSRKETDDKDIADKNVIDKNVIDKNVIDKNVIDKNAIDKNVIDKNVIDKNLIDKNLTDKNMIDKNLTDKNMIDKNLIDKNLTDKNLTDKNLTDKNLIDKNVEGKEDLVKEGTTSETEPFPNEENYAYKVPGKSGLDIIVRSSIKTYSCALKKKMLLQGKIFITHDSVYFMSLFDSLFSKNSILRIPYESIESVKKMSVFNFIPNALKIVAKNRSFVFTSFVHRDNAYDLIMDMIQDNMNADEIPKKGVVIHSSEELDGEEAEEEEAEAEEGDDMDDADDADDVDDVDDVDDESDQVGENEGSEKIRNANPYEEKEKNEEVEMGRLKDPNRPNKRKLKKRLRIRNKMKNRKKQNNKSVIYNITPTQYDPLVNTQFSQVVQQDEGVEGQGMEGEDSARVSTASKDVKEKILMIETRKGLTELNITEEEEELLNKHNYVRCNYHTDSLYVNKNFKKIFVDIFSKFDCDNPIVKSMQDKNPNNLSYEHLYNLNKELDGKGHLSYESIYNISLFDDGKRVFGMPSRSDVKENLSFFFFKNIISIQKSVSLLCNIPLAGCFRTVVTVTLHNVHEKKNEENQADGINCEGGNPSGSDDLLNSCTHVDFSYDIEFVKHTFFKKQIKNNALLELEISLNTLKKYTQEAIQNKYKQKSTINKKNQTQPSECTFVKDYIDIVTIGEDKILENSNISTPTGISYHVNDNYASTLFLHNAVKSFSKRMRMFHRMGNLLSRPLDAVVLVRSFLVFIFAAVIYILFELMKQ</sequence>
<feature type="region of interest" description="Disordered" evidence="1">
    <location>
        <begin position="581"/>
        <end position="665"/>
    </location>
</feature>
<dbReference type="OrthoDB" id="2162691at2759"/>
<dbReference type="InterPro" id="IPR004182">
    <property type="entry name" value="GRAM"/>
</dbReference>
<keyword evidence="5" id="KW-1185">Reference proteome</keyword>
<dbReference type="InterPro" id="IPR051482">
    <property type="entry name" value="Cholesterol_transport"/>
</dbReference>
<feature type="compositionally biased region" description="Basic and acidic residues" evidence="1">
    <location>
        <begin position="629"/>
        <end position="658"/>
    </location>
</feature>
<gene>
    <name evidence="4" type="ORF">PGO_011460</name>
</gene>